<gene>
    <name evidence="1" type="ORF">APR42_11915</name>
</gene>
<dbReference type="EMBL" id="LKTP01000037">
    <property type="protein sequence ID" value="KRG27205.1"/>
    <property type="molecule type" value="Genomic_DNA"/>
</dbReference>
<keyword evidence="2" id="KW-1185">Reference proteome</keyword>
<dbReference type="OrthoDB" id="1187639at2"/>
<reference evidence="1" key="1">
    <citation type="submission" date="2015-10" db="EMBL/GenBank/DDBJ databases">
        <title>Draft genome sequence of Salegentibacter mishustinae KCTC 12263.</title>
        <authorList>
            <person name="Lin W."/>
            <person name="Zheng Q."/>
        </authorList>
    </citation>
    <scope>NUCLEOTIDE SEQUENCE [LARGE SCALE GENOMIC DNA]</scope>
    <source>
        <strain evidence="1">KCTC 12263</strain>
    </source>
</reference>
<protein>
    <submittedName>
        <fullName evidence="1">Uncharacterized protein</fullName>
    </submittedName>
</protein>
<evidence type="ECO:0000313" key="2">
    <source>
        <dbReference type="Proteomes" id="UP000051643"/>
    </source>
</evidence>
<dbReference type="RefSeq" id="WP_057483099.1">
    <property type="nucleotide sequence ID" value="NZ_BMWR01000007.1"/>
</dbReference>
<organism evidence="1 2">
    <name type="scientific">Salegentibacter mishustinae</name>
    <dbReference type="NCBI Taxonomy" id="270918"/>
    <lineage>
        <taxon>Bacteria</taxon>
        <taxon>Pseudomonadati</taxon>
        <taxon>Bacteroidota</taxon>
        <taxon>Flavobacteriia</taxon>
        <taxon>Flavobacteriales</taxon>
        <taxon>Flavobacteriaceae</taxon>
        <taxon>Salegentibacter</taxon>
    </lineage>
</organism>
<dbReference type="STRING" id="270918.APR42_11915"/>
<accession>A0A0Q9Z319</accession>
<name>A0A0Q9Z319_9FLAO</name>
<sequence length="245" mass="29690">MYKNYFFFFSFVVTTFSTFSQNYSQEKIFSWYDQNIGIENTTLFQGIEYVETDRMINEKHKFFETQEFQNGSVTYNGQTFYEVPLKYNIYDDLLLVNLKQDQRNFIFQLIDNQVDQFQIDENKFRYLKANNNSDILGFYEVINEEGAFKIFKKHLRNRMEIRDRSVAYSEFNPADPDYIFQFKDDFFELDNRRNLFSKFPDLKSEIRGFYSKYRKQSRNNPDLFMKNLANEINNLIPSATNQIQE</sequence>
<dbReference type="Proteomes" id="UP000051643">
    <property type="component" value="Unassembled WGS sequence"/>
</dbReference>
<comment type="caution">
    <text evidence="1">The sequence shown here is derived from an EMBL/GenBank/DDBJ whole genome shotgun (WGS) entry which is preliminary data.</text>
</comment>
<dbReference type="AlphaFoldDB" id="A0A0Q9Z319"/>
<evidence type="ECO:0000313" key="1">
    <source>
        <dbReference type="EMBL" id="KRG27205.1"/>
    </source>
</evidence>
<proteinExistence type="predicted"/>